<dbReference type="RefSeq" id="XP_008607574.1">
    <property type="nucleotide sequence ID" value="XM_008609352.1"/>
</dbReference>
<dbReference type="InParanoid" id="T0QXG0"/>
<organism evidence="2 3">
    <name type="scientific">Saprolegnia diclina (strain VS20)</name>
    <dbReference type="NCBI Taxonomy" id="1156394"/>
    <lineage>
        <taxon>Eukaryota</taxon>
        <taxon>Sar</taxon>
        <taxon>Stramenopiles</taxon>
        <taxon>Oomycota</taxon>
        <taxon>Saprolegniomycetes</taxon>
        <taxon>Saprolegniales</taxon>
        <taxon>Saprolegniaceae</taxon>
        <taxon>Saprolegnia</taxon>
    </lineage>
</organism>
<keyword evidence="3" id="KW-1185">Reference proteome</keyword>
<accession>T0QXG0</accession>
<sequence length="202" mass="20824">MLSRLSTALVILSAALSSAHAACAATGKNVTLSGFIMDNFCITRGVMVDNPTTLTLQHPEVHSIHCLVDLTACTESGYSILSPPSAPGANYTVKYQLGTDGTALAIKYGMAARNYGKTGFNATLTGIDDGTPELKCISIANDVMVDGKLVTLSATDLAKASSMPMTMPMTTTPTPTKASGTDAVHGRVVALLGATLGLCLLQ</sequence>
<feature type="signal peptide" evidence="1">
    <location>
        <begin position="1"/>
        <end position="21"/>
    </location>
</feature>
<evidence type="ECO:0008006" key="4">
    <source>
        <dbReference type="Google" id="ProtNLM"/>
    </source>
</evidence>
<gene>
    <name evidence="2" type="ORF">SDRG_03714</name>
</gene>
<reference evidence="2 3" key="1">
    <citation type="submission" date="2012-04" db="EMBL/GenBank/DDBJ databases">
        <title>The Genome Sequence of Saprolegnia declina VS20.</title>
        <authorList>
            <consortium name="The Broad Institute Genome Sequencing Platform"/>
            <person name="Russ C."/>
            <person name="Nusbaum C."/>
            <person name="Tyler B."/>
            <person name="van West P."/>
            <person name="Dieguez-Uribeondo J."/>
            <person name="de Bruijn I."/>
            <person name="Tripathy S."/>
            <person name="Jiang R."/>
            <person name="Young S.K."/>
            <person name="Zeng Q."/>
            <person name="Gargeya S."/>
            <person name="Fitzgerald M."/>
            <person name="Haas B."/>
            <person name="Abouelleil A."/>
            <person name="Alvarado L."/>
            <person name="Arachchi H.M."/>
            <person name="Berlin A."/>
            <person name="Chapman S.B."/>
            <person name="Goldberg J."/>
            <person name="Griggs A."/>
            <person name="Gujja S."/>
            <person name="Hansen M."/>
            <person name="Howarth C."/>
            <person name="Imamovic A."/>
            <person name="Larimer J."/>
            <person name="McCowen C."/>
            <person name="Montmayeur A."/>
            <person name="Murphy C."/>
            <person name="Neiman D."/>
            <person name="Pearson M."/>
            <person name="Priest M."/>
            <person name="Roberts A."/>
            <person name="Saif S."/>
            <person name="Shea T."/>
            <person name="Sisk P."/>
            <person name="Sykes S."/>
            <person name="Wortman J."/>
            <person name="Nusbaum C."/>
            <person name="Birren B."/>
        </authorList>
    </citation>
    <scope>NUCLEOTIDE SEQUENCE [LARGE SCALE GENOMIC DNA]</scope>
    <source>
        <strain evidence="2 3">VS20</strain>
    </source>
</reference>
<dbReference type="OrthoDB" id="77477at2759"/>
<evidence type="ECO:0000313" key="2">
    <source>
        <dbReference type="EMBL" id="EQC38750.1"/>
    </source>
</evidence>
<proteinExistence type="predicted"/>
<name>T0QXG0_SAPDV</name>
<dbReference type="Proteomes" id="UP000030762">
    <property type="component" value="Unassembled WGS sequence"/>
</dbReference>
<evidence type="ECO:0000313" key="3">
    <source>
        <dbReference type="Proteomes" id="UP000030762"/>
    </source>
</evidence>
<evidence type="ECO:0000256" key="1">
    <source>
        <dbReference type="SAM" id="SignalP"/>
    </source>
</evidence>
<dbReference type="EMBL" id="JH767140">
    <property type="protein sequence ID" value="EQC38750.1"/>
    <property type="molecule type" value="Genomic_DNA"/>
</dbReference>
<dbReference type="GeneID" id="19944441"/>
<keyword evidence="1" id="KW-0732">Signal</keyword>
<protein>
    <recommendedName>
        <fullName evidence="4">MD-2-related lipid-recognition domain-containing protein</fullName>
    </recommendedName>
</protein>
<feature type="chain" id="PRO_5004570668" description="MD-2-related lipid-recognition domain-containing protein" evidence="1">
    <location>
        <begin position="22"/>
        <end position="202"/>
    </location>
</feature>
<dbReference type="AlphaFoldDB" id="T0QXG0"/>
<dbReference type="VEuPathDB" id="FungiDB:SDRG_03714"/>